<comment type="caution">
    <text evidence="1">The sequence shown here is derived from an EMBL/GenBank/DDBJ whole genome shotgun (WGS) entry which is preliminary data.</text>
</comment>
<evidence type="ECO:0000313" key="1">
    <source>
        <dbReference type="EMBL" id="KAF9465175.1"/>
    </source>
</evidence>
<organism evidence="1 2">
    <name type="scientific">Collybia nuda</name>
    <dbReference type="NCBI Taxonomy" id="64659"/>
    <lineage>
        <taxon>Eukaryota</taxon>
        <taxon>Fungi</taxon>
        <taxon>Dikarya</taxon>
        <taxon>Basidiomycota</taxon>
        <taxon>Agaricomycotina</taxon>
        <taxon>Agaricomycetes</taxon>
        <taxon>Agaricomycetidae</taxon>
        <taxon>Agaricales</taxon>
        <taxon>Tricholomatineae</taxon>
        <taxon>Clitocybaceae</taxon>
        <taxon>Collybia</taxon>
    </lineage>
</organism>
<dbReference type="AlphaFoldDB" id="A0A9P6CKB4"/>
<sequence>MTSACIPSADGAPSGPFPAVRHHPAQYTTLLLSPDAEWQKFMFLVIRCTRLPWKLKEGTHTHLETRFNDDSEVISRTILAVHRWVAGVAAVGQCAGKSPDPRTRLREESSSTQISARVTLDISSILNHSGIPRGMAAACHLHSRATPMTTRICSEQVSFLDSGSCSSS</sequence>
<protein>
    <submittedName>
        <fullName evidence="1">Uncharacterized protein</fullName>
    </submittedName>
</protein>
<reference evidence="1" key="1">
    <citation type="submission" date="2020-11" db="EMBL/GenBank/DDBJ databases">
        <authorList>
            <consortium name="DOE Joint Genome Institute"/>
            <person name="Ahrendt S."/>
            <person name="Riley R."/>
            <person name="Andreopoulos W."/>
            <person name="Labutti K."/>
            <person name="Pangilinan J."/>
            <person name="Ruiz-Duenas F.J."/>
            <person name="Barrasa J.M."/>
            <person name="Sanchez-Garcia M."/>
            <person name="Camarero S."/>
            <person name="Miyauchi S."/>
            <person name="Serrano A."/>
            <person name="Linde D."/>
            <person name="Babiker R."/>
            <person name="Drula E."/>
            <person name="Ayuso-Fernandez I."/>
            <person name="Pacheco R."/>
            <person name="Padilla G."/>
            <person name="Ferreira P."/>
            <person name="Barriuso J."/>
            <person name="Kellner H."/>
            <person name="Castanera R."/>
            <person name="Alfaro M."/>
            <person name="Ramirez L."/>
            <person name="Pisabarro A.G."/>
            <person name="Kuo A."/>
            <person name="Tritt A."/>
            <person name="Lipzen A."/>
            <person name="He G."/>
            <person name="Yan M."/>
            <person name="Ng V."/>
            <person name="Cullen D."/>
            <person name="Martin F."/>
            <person name="Rosso M.-N."/>
            <person name="Henrissat B."/>
            <person name="Hibbett D."/>
            <person name="Martinez A.T."/>
            <person name="Grigoriev I.V."/>
        </authorList>
    </citation>
    <scope>NUCLEOTIDE SEQUENCE</scope>
    <source>
        <strain evidence="1">CBS 247.69</strain>
    </source>
</reference>
<dbReference type="Proteomes" id="UP000807353">
    <property type="component" value="Unassembled WGS sequence"/>
</dbReference>
<accession>A0A9P6CKB4</accession>
<keyword evidence="2" id="KW-1185">Reference proteome</keyword>
<name>A0A9P6CKB4_9AGAR</name>
<dbReference type="EMBL" id="MU150249">
    <property type="protein sequence ID" value="KAF9465175.1"/>
    <property type="molecule type" value="Genomic_DNA"/>
</dbReference>
<evidence type="ECO:0000313" key="2">
    <source>
        <dbReference type="Proteomes" id="UP000807353"/>
    </source>
</evidence>
<gene>
    <name evidence="1" type="ORF">BDZ94DRAFT_413478</name>
</gene>
<proteinExistence type="predicted"/>